<evidence type="ECO:0000313" key="2">
    <source>
        <dbReference type="EMBL" id="SNS72865.1"/>
    </source>
</evidence>
<dbReference type="InterPro" id="IPR008763">
    <property type="entry name" value="Peptidase_S55"/>
</dbReference>
<dbReference type="AlphaFoldDB" id="A0A239GVG5"/>
<feature type="domain" description="Peptidase S55" evidence="1">
    <location>
        <begin position="1"/>
        <end position="129"/>
    </location>
</feature>
<evidence type="ECO:0000259" key="1">
    <source>
        <dbReference type="PROSITE" id="PS51494"/>
    </source>
</evidence>
<evidence type="ECO:0000313" key="3">
    <source>
        <dbReference type="Proteomes" id="UP000198356"/>
    </source>
</evidence>
<reference evidence="2 3" key="1">
    <citation type="submission" date="2017-06" db="EMBL/GenBank/DDBJ databases">
        <authorList>
            <person name="Kim H.J."/>
            <person name="Triplett B.A."/>
        </authorList>
    </citation>
    <scope>NUCLEOTIDE SEQUENCE [LARGE SCALE GENOMIC DNA]</scope>
    <source>
        <strain evidence="2 3">DSM 18704</strain>
    </source>
</reference>
<dbReference type="PROSITE" id="PS51494">
    <property type="entry name" value="SPOIVB"/>
    <property type="match status" value="1"/>
</dbReference>
<dbReference type="Proteomes" id="UP000198356">
    <property type="component" value="Unassembled WGS sequence"/>
</dbReference>
<proteinExistence type="predicted"/>
<name>A0A239GVG5_9BACT</name>
<protein>
    <submittedName>
        <fullName evidence="2">SpoIVB peptidase S55</fullName>
    </submittedName>
</protein>
<accession>A0A239GVG5</accession>
<organism evidence="2 3">
    <name type="scientific">Granulicella rosea</name>
    <dbReference type="NCBI Taxonomy" id="474952"/>
    <lineage>
        <taxon>Bacteria</taxon>
        <taxon>Pseudomonadati</taxon>
        <taxon>Acidobacteriota</taxon>
        <taxon>Terriglobia</taxon>
        <taxon>Terriglobales</taxon>
        <taxon>Acidobacteriaceae</taxon>
        <taxon>Granulicella</taxon>
    </lineage>
</organism>
<keyword evidence="3" id="KW-1185">Reference proteome</keyword>
<sequence>MPALPPKPPRETIFFPLAEVHRGLQGVAYTVFEGVEPEPMGVEILGVLKNAIGPGQDMILARLHGTKAEYTGVVAGMSGSPVYIDGRLVGALSYRIGQFSKEPIAGITPIEAMLEVRDHQQQGGSPRAAGEGQPEVKPIETPLVFNGFSQETVERFGDRFRAMGLTPVAGLGGADPEAKQPEPIVPGSAVSAILVRGDLSMAGTCTVTYLDAKQLMACGHPITQYGSLSLPMTKANVVATLPSPLNAFKIVNTTETVGSFTEDRASAILGRFDRTARMIPASVEVLAPGKKPHTYRFEVLDNRQLTPNAMLVSVYQALQGTNDSAAENSYRMTGELTTQGFAPVRLEGVMAPSDFNPGAVAAALYINERFSRVYGNALEQPVVTGLHLKVEAIPERRTAVIESARLSQTEARAGDTVEVEATVRPYQSKPMVVRIPVKLPSDLSAGQIRILVSDGGTLDRLTQPSGAHPAGLADTIAQLNQLHPGDRVFCTLLDHAAQAVLESGALPGLPISMANVLEPLKQTHEMQLTGETVVAAGSAGVDYAVTGTQILMLTIR</sequence>
<dbReference type="OrthoDB" id="9765242at2"/>
<gene>
    <name evidence="2" type="ORF">SAMN05421770_10290</name>
</gene>
<dbReference type="EMBL" id="FZOU01000002">
    <property type="protein sequence ID" value="SNS72865.1"/>
    <property type="molecule type" value="Genomic_DNA"/>
</dbReference>